<dbReference type="EMBL" id="GDJX01022741">
    <property type="protein sequence ID" value="JAT45195.1"/>
    <property type="molecule type" value="Transcribed_RNA"/>
</dbReference>
<dbReference type="GO" id="GO:0005634">
    <property type="term" value="C:nucleus"/>
    <property type="evidence" value="ECO:0007669"/>
    <property type="project" value="TreeGrafter"/>
</dbReference>
<dbReference type="AlphaFoldDB" id="A0A1D1XS29"/>
<protein>
    <submittedName>
        <fullName evidence="3">Proteasome activator complex subunit 4</fullName>
    </submittedName>
</protein>
<keyword evidence="3" id="KW-0647">Proteasome</keyword>
<reference evidence="3" key="1">
    <citation type="submission" date="2015-07" db="EMBL/GenBank/DDBJ databases">
        <title>Transcriptome Assembly of Anthurium amnicola.</title>
        <authorList>
            <person name="Suzuki J."/>
        </authorList>
    </citation>
    <scope>NUCLEOTIDE SEQUENCE</scope>
</reference>
<dbReference type="GO" id="GO:0005829">
    <property type="term" value="C:cytosol"/>
    <property type="evidence" value="ECO:0007669"/>
    <property type="project" value="TreeGrafter"/>
</dbReference>
<organism evidence="3">
    <name type="scientific">Anthurium amnicola</name>
    <dbReference type="NCBI Taxonomy" id="1678845"/>
    <lineage>
        <taxon>Eukaryota</taxon>
        <taxon>Viridiplantae</taxon>
        <taxon>Streptophyta</taxon>
        <taxon>Embryophyta</taxon>
        <taxon>Tracheophyta</taxon>
        <taxon>Spermatophyta</taxon>
        <taxon>Magnoliopsida</taxon>
        <taxon>Liliopsida</taxon>
        <taxon>Araceae</taxon>
        <taxon>Pothoideae</taxon>
        <taxon>Potheae</taxon>
        <taxon>Anthurium</taxon>
    </lineage>
</organism>
<evidence type="ECO:0000256" key="1">
    <source>
        <dbReference type="SAM" id="SignalP"/>
    </source>
</evidence>
<feature type="chain" id="PRO_5008899669" evidence="1">
    <location>
        <begin position="19"/>
        <end position="1095"/>
    </location>
</feature>
<name>A0A1D1XS29_9ARAE</name>
<dbReference type="GO" id="GO:0010499">
    <property type="term" value="P:proteasomal ubiquitin-independent protein catabolic process"/>
    <property type="evidence" value="ECO:0007669"/>
    <property type="project" value="TreeGrafter"/>
</dbReference>
<dbReference type="InterPro" id="IPR035309">
    <property type="entry name" value="PSME4"/>
</dbReference>
<feature type="signal peptide" evidence="1">
    <location>
        <begin position="1"/>
        <end position="18"/>
    </location>
</feature>
<feature type="domain" description="Proteasome activator complex subunit 4 C-terminal" evidence="2">
    <location>
        <begin position="1010"/>
        <end position="1095"/>
    </location>
</feature>
<dbReference type="GO" id="GO:0016504">
    <property type="term" value="F:peptidase activator activity"/>
    <property type="evidence" value="ECO:0007669"/>
    <property type="project" value="InterPro"/>
</dbReference>
<dbReference type="GO" id="GO:0070628">
    <property type="term" value="F:proteasome binding"/>
    <property type="evidence" value="ECO:0007669"/>
    <property type="project" value="InterPro"/>
</dbReference>
<dbReference type="SUPFAM" id="SSF48371">
    <property type="entry name" value="ARM repeat"/>
    <property type="match status" value="2"/>
</dbReference>
<dbReference type="Pfam" id="PF11919">
    <property type="entry name" value="PSME4_C"/>
    <property type="match status" value="1"/>
</dbReference>
<dbReference type="PANTHER" id="PTHR32170:SF3">
    <property type="entry name" value="PROTEASOME ACTIVATOR COMPLEX SUBUNIT 4"/>
    <property type="match status" value="1"/>
</dbReference>
<dbReference type="PANTHER" id="PTHR32170">
    <property type="entry name" value="PROTEASOME ACTIVATOR COMPLEX SUBUNIT 4"/>
    <property type="match status" value="1"/>
</dbReference>
<dbReference type="InterPro" id="IPR016024">
    <property type="entry name" value="ARM-type_fold"/>
</dbReference>
<gene>
    <name evidence="3" type="primary">psme4_7</name>
    <name evidence="3" type="ORF">g.79620</name>
</gene>
<keyword evidence="1" id="KW-0732">Signal</keyword>
<accession>A0A1D1XS29</accession>
<sequence length="1095" mass="122809">MPSLVLLICLSYFILSSSCRCSSHHPGAQCMEEWISLKTKQAGDLELLPKWHIPCVDEISFANELLDLHLQSALDDLSRICQMKIHSEAGNEKEHLKVTLLRIYSSLQGVQSCLPDLRHTYKHGNFEGEDVNNFLIAGAAGPNVGSSELREKASEVIHLACKYLLDKRSDDSILLILVIRIVDALGNFGSIEYEEWLNHVQSWKYESASIVEPPCNFIVSSQAQGKKRPRWAVIEKVYMHNIWRSSQSLYHKFRTNSNASPSEYLILLMEDLLSLSLHRYESVRARAGKSLLKILKRWPPLIAKCVLTFTGNLHDPETPEHVVLGSCSILSSQTVLRHLTTDASAFSSFILGLLTSSHHESLKAQKALSELFVKYNIHFSGIPKHFFKNPVNHSDHSEFVDLISQISSMSFGSNGLHWRYDLMANRVLLLLTLASRSDSSLSSQILSETTGNFLKNLKSQQPQSRMLAISALNTLLQGSHHKTIIQEQQWSECPKEKNSPPLEAVLTKIFLEDGFFSDILNSLSHVHLIADTEGSSSRANYGAALQSSTDKAITSFYFEFSSSWPRTPSWISLFGGDSFYSRFARIFKRLTQECGTPVILAIRGALEELVSAKERPMQCVAAEALAGILHSDVSGLLAAWDNWVMFQLQKIISAPSVESIPEWAACIRYAVTGKGKYGSRAPLLRQKILDCLLRPLPQVVATSLVAKRYTLLSAALLEISAPRMPPVELQYHDKLLKELWDNMSHSSAQVREAIGVLLCITCSNLRLFSSHMQYNENITMVDVSGYENWAVSLKAQVSELAGNIQHSSPSESSVSKADLMSENGLLDMKLKGDVRKMETMFHFMISSLKSGRSSYLLDMIVALLYPVISLQETSHKDLSTLAKAAFKLLKWRILPRPYVENAVSVLLSSASDLNWRTKFASLTYLQAFMYRHTFILSNVENLQIWKCIEQLLLDNQVEVREHAAGVLACLMKGGDEDLARDFRNRARTEAQSINRKRKQRNWRSSQSVASLHGAVLALVASVLSVPYDMPSWLPEHVTLLAQFVNEPSPVKSTVTKAVAEFRRTHADTWIIQKDSFTEEQLEVLADVSSSSSYFA</sequence>
<evidence type="ECO:0000259" key="2">
    <source>
        <dbReference type="Pfam" id="PF11919"/>
    </source>
</evidence>
<evidence type="ECO:0000313" key="3">
    <source>
        <dbReference type="EMBL" id="JAT45195.1"/>
    </source>
</evidence>
<dbReference type="GO" id="GO:0000502">
    <property type="term" value="C:proteasome complex"/>
    <property type="evidence" value="ECO:0007669"/>
    <property type="project" value="UniProtKB-KW"/>
</dbReference>
<proteinExistence type="predicted"/>
<dbReference type="InterPro" id="IPR021843">
    <property type="entry name" value="PSME4_C"/>
</dbReference>